<accession>K0RZW8</accession>
<name>K0RZW8_THAOC</name>
<feature type="compositionally biased region" description="Low complexity" evidence="1">
    <location>
        <begin position="151"/>
        <end position="160"/>
    </location>
</feature>
<feature type="region of interest" description="Disordered" evidence="1">
    <location>
        <begin position="1"/>
        <end position="129"/>
    </location>
</feature>
<feature type="compositionally biased region" description="Low complexity" evidence="1">
    <location>
        <begin position="37"/>
        <end position="54"/>
    </location>
</feature>
<proteinExistence type="predicted"/>
<gene>
    <name evidence="2" type="ORF">THAOC_20395</name>
</gene>
<feature type="compositionally biased region" description="Low complexity" evidence="1">
    <location>
        <begin position="211"/>
        <end position="220"/>
    </location>
</feature>
<dbReference type="EMBL" id="AGNL01022979">
    <property type="protein sequence ID" value="EJK59393.1"/>
    <property type="molecule type" value="Genomic_DNA"/>
</dbReference>
<feature type="compositionally biased region" description="Basic residues" evidence="1">
    <location>
        <begin position="1"/>
        <end position="11"/>
    </location>
</feature>
<dbReference type="Proteomes" id="UP000266841">
    <property type="component" value="Unassembled WGS sequence"/>
</dbReference>
<feature type="region of interest" description="Disordered" evidence="1">
    <location>
        <begin position="142"/>
        <end position="161"/>
    </location>
</feature>
<keyword evidence="3" id="KW-1185">Reference proteome</keyword>
<feature type="region of interest" description="Disordered" evidence="1">
    <location>
        <begin position="194"/>
        <end position="251"/>
    </location>
</feature>
<feature type="compositionally biased region" description="Acidic residues" evidence="1">
    <location>
        <begin position="60"/>
        <end position="70"/>
    </location>
</feature>
<evidence type="ECO:0000256" key="1">
    <source>
        <dbReference type="SAM" id="MobiDB-lite"/>
    </source>
</evidence>
<protein>
    <submittedName>
        <fullName evidence="2">Uncharacterized protein</fullName>
    </submittedName>
</protein>
<comment type="caution">
    <text evidence="2">The sequence shown here is derived from an EMBL/GenBank/DDBJ whole genome shotgun (WGS) entry which is preliminary data.</text>
</comment>
<evidence type="ECO:0000313" key="3">
    <source>
        <dbReference type="Proteomes" id="UP000266841"/>
    </source>
</evidence>
<feature type="non-terminal residue" evidence="2">
    <location>
        <position position="251"/>
    </location>
</feature>
<organism evidence="2 3">
    <name type="scientific">Thalassiosira oceanica</name>
    <name type="common">Marine diatom</name>
    <dbReference type="NCBI Taxonomy" id="159749"/>
    <lineage>
        <taxon>Eukaryota</taxon>
        <taxon>Sar</taxon>
        <taxon>Stramenopiles</taxon>
        <taxon>Ochrophyta</taxon>
        <taxon>Bacillariophyta</taxon>
        <taxon>Coscinodiscophyceae</taxon>
        <taxon>Thalassiosirophycidae</taxon>
        <taxon>Thalassiosirales</taxon>
        <taxon>Thalassiosiraceae</taxon>
        <taxon>Thalassiosira</taxon>
    </lineage>
</organism>
<dbReference type="eggNOG" id="ENOG502SUXA">
    <property type="taxonomic scope" value="Eukaryota"/>
</dbReference>
<sequence>MAAMRRRRYNRARGGGEEAEDEEKKAEPAEEEEEEAGPAAVDEAEVVVADGADACPPPEEKEEAPAEEDSPPAPEPVLSEEAEESPQARDEANEADAGPTPPGAPSEDGAQPSPPSSSERSYMGVARMRRLRLREQKAARLRSIADSEVLSSGSAGAGDDVGVEREIRAEVASMSVTASMVRDGSGVVDAAAVATGKEEEGRVVARPAPPAGASRPAHPHGGPPLPRGARPGHAAPPPGPRPSTGDRRADG</sequence>
<evidence type="ECO:0000313" key="2">
    <source>
        <dbReference type="EMBL" id="EJK59393.1"/>
    </source>
</evidence>
<reference evidence="2 3" key="1">
    <citation type="journal article" date="2012" name="Genome Biol.">
        <title>Genome and low-iron response of an oceanic diatom adapted to chronic iron limitation.</title>
        <authorList>
            <person name="Lommer M."/>
            <person name="Specht M."/>
            <person name="Roy A.S."/>
            <person name="Kraemer L."/>
            <person name="Andreson R."/>
            <person name="Gutowska M.A."/>
            <person name="Wolf J."/>
            <person name="Bergner S.V."/>
            <person name="Schilhabel M.B."/>
            <person name="Klostermeier U.C."/>
            <person name="Beiko R.G."/>
            <person name="Rosenstiel P."/>
            <person name="Hippler M."/>
            <person name="Laroche J."/>
        </authorList>
    </citation>
    <scope>NUCLEOTIDE SEQUENCE [LARGE SCALE GENOMIC DNA]</scope>
    <source>
        <strain evidence="2 3">CCMP1005</strain>
    </source>
</reference>
<dbReference type="AlphaFoldDB" id="K0RZW8"/>